<dbReference type="PROSITE" id="PS51352">
    <property type="entry name" value="THIOREDOXIN_2"/>
    <property type="match status" value="1"/>
</dbReference>
<evidence type="ECO:0000256" key="3">
    <source>
        <dbReference type="PIRSR" id="PIRSR603782-1"/>
    </source>
</evidence>
<dbReference type="PANTHER" id="PTHR12151">
    <property type="entry name" value="ELECTRON TRANSPORT PROTIN SCO1/SENC FAMILY MEMBER"/>
    <property type="match status" value="1"/>
</dbReference>
<keyword evidence="6" id="KW-0732">Signal</keyword>
<comment type="similarity">
    <text evidence="1">Belongs to the SCO1/2 family.</text>
</comment>
<feature type="disulfide bond" description="Redox-active" evidence="4">
    <location>
        <begin position="96"/>
        <end position="100"/>
    </location>
</feature>
<dbReference type="Pfam" id="PF02630">
    <property type="entry name" value="SCO1-SenC"/>
    <property type="match status" value="1"/>
</dbReference>
<dbReference type="EMBL" id="MH908919">
    <property type="protein sequence ID" value="AYM54203.1"/>
    <property type="molecule type" value="Genomic_DNA"/>
</dbReference>
<evidence type="ECO:0000256" key="4">
    <source>
        <dbReference type="PIRSR" id="PIRSR603782-2"/>
    </source>
</evidence>
<evidence type="ECO:0000256" key="2">
    <source>
        <dbReference type="ARBA" id="ARBA00023008"/>
    </source>
</evidence>
<dbReference type="InterPro" id="IPR003782">
    <property type="entry name" value="SCO1/SenC"/>
</dbReference>
<feature type="binding site" evidence="3">
    <location>
        <position position="100"/>
    </location>
    <ligand>
        <name>Cu cation</name>
        <dbReference type="ChEBI" id="CHEBI:23378"/>
    </ligand>
</feature>
<dbReference type="Gene3D" id="3.40.30.10">
    <property type="entry name" value="Glutaredoxin"/>
    <property type="match status" value="1"/>
</dbReference>
<organism evidence="8">
    <name type="scientific">Sorangium cellulosum</name>
    <name type="common">Polyangium cellulosum</name>
    <dbReference type="NCBI Taxonomy" id="56"/>
    <lineage>
        <taxon>Bacteria</taxon>
        <taxon>Pseudomonadati</taxon>
        <taxon>Myxococcota</taxon>
        <taxon>Polyangia</taxon>
        <taxon>Polyangiales</taxon>
        <taxon>Polyangiaceae</taxon>
        <taxon>Sorangium</taxon>
    </lineage>
</organism>
<dbReference type="AlphaFoldDB" id="A0A3S5GY57"/>
<feature type="chain" id="PRO_5018719017" evidence="6">
    <location>
        <begin position="20"/>
        <end position="247"/>
    </location>
</feature>
<evidence type="ECO:0000256" key="5">
    <source>
        <dbReference type="SAM" id="MobiDB-lite"/>
    </source>
</evidence>
<keyword evidence="2 3" id="KW-0186">Copper</keyword>
<dbReference type="GO" id="GO:0046872">
    <property type="term" value="F:metal ion binding"/>
    <property type="evidence" value="ECO:0007669"/>
    <property type="project" value="UniProtKB-KW"/>
</dbReference>
<protein>
    <submittedName>
        <fullName evidence="8">Membrane protein</fullName>
    </submittedName>
</protein>
<evidence type="ECO:0000259" key="7">
    <source>
        <dbReference type="PROSITE" id="PS51352"/>
    </source>
</evidence>
<reference evidence="8" key="1">
    <citation type="journal article" date="2018" name="J. Ind. Microbiol. Biotechnol.">
        <title>Genome mining reveals uncommon alkylpyrones as type III PKS products from myxobacteria.</title>
        <authorList>
            <person name="Hug J.J."/>
            <person name="Panter F."/>
            <person name="Krug D."/>
            <person name="Muller R."/>
        </authorList>
    </citation>
    <scope>NUCLEOTIDE SEQUENCE</scope>
    <source>
        <strain evidence="8">So ce1525</strain>
    </source>
</reference>
<feature type="domain" description="Thioredoxin" evidence="7">
    <location>
        <begin position="57"/>
        <end position="218"/>
    </location>
</feature>
<feature type="signal peptide" evidence="6">
    <location>
        <begin position="1"/>
        <end position="19"/>
    </location>
</feature>
<evidence type="ECO:0000313" key="8">
    <source>
        <dbReference type="EMBL" id="AYM54203.1"/>
    </source>
</evidence>
<proteinExistence type="inferred from homology"/>
<sequence length="247" mass="25724">MRALSSHTVKALLLAGALAAGWCDPVGEPAREPAGRAPAAPPPLPGPDGAAAARVAPAPGVAVPDEELVDQDGAPVRLRELAEDRVLAVNFIFTTCTTICSPMTAVFGRLQAELGGALERDVRLVSISLDPAMDTPERLKAYAERFGRRPGWVFLTGDRARVNRVLDALGGRAPIKERHAPITLIGRAAEGRWTRVDGIAPPARLAEEVRAYLRPAPSPAPAVPPLPAALAPAPAVPAAAAWGARGD</sequence>
<evidence type="ECO:0000256" key="6">
    <source>
        <dbReference type="SAM" id="SignalP"/>
    </source>
</evidence>
<dbReference type="SUPFAM" id="SSF52833">
    <property type="entry name" value="Thioredoxin-like"/>
    <property type="match status" value="1"/>
</dbReference>
<dbReference type="PANTHER" id="PTHR12151:SF25">
    <property type="entry name" value="LINALOOL DEHYDRATASE_ISOMERASE DOMAIN-CONTAINING PROTEIN"/>
    <property type="match status" value="1"/>
</dbReference>
<feature type="binding site" evidence="3">
    <location>
        <position position="96"/>
    </location>
    <ligand>
        <name>Cu cation</name>
        <dbReference type="ChEBI" id="CHEBI:23378"/>
    </ligand>
</feature>
<name>A0A3S5GY57_SORCE</name>
<accession>A0A3S5GY57</accession>
<evidence type="ECO:0000256" key="1">
    <source>
        <dbReference type="ARBA" id="ARBA00010996"/>
    </source>
</evidence>
<keyword evidence="4" id="KW-1015">Disulfide bond</keyword>
<dbReference type="CDD" id="cd02968">
    <property type="entry name" value="SCO"/>
    <property type="match status" value="1"/>
</dbReference>
<dbReference type="InterPro" id="IPR013766">
    <property type="entry name" value="Thioredoxin_domain"/>
</dbReference>
<feature type="region of interest" description="Disordered" evidence="5">
    <location>
        <begin position="29"/>
        <end position="52"/>
    </location>
</feature>
<keyword evidence="3" id="KW-0479">Metal-binding</keyword>
<dbReference type="InterPro" id="IPR036249">
    <property type="entry name" value="Thioredoxin-like_sf"/>
</dbReference>